<evidence type="ECO:0000256" key="3">
    <source>
        <dbReference type="ARBA" id="ARBA00022692"/>
    </source>
</evidence>
<sequence length="496" mass="54959">MIQRRSTIPQELDDPEDIRVNQESFLEDVEDDNDDDNNRRAVVAAASTTLIPPPTPKRGDTTGTTTSTTTTTTTTMIMMMIMQQIHQWPKEIRNLLAGGLAGMVAKSVVAPLDRIKIMYQVTNVPFHFHSLPHVMKRIVRTEGLDALWKGNVATMVRIFPYSGIQFMTYDRIKSFFLQRHVEHNQFLTLDRRSLMIDPLNNKNNNNNNNNNKTSVRHRQRQHGLTPLESLVAGMTAGTCSVICTYPLDLTRAQLAVLKKHKRHEHLPNKSFVGILVDNYAQRGLVGLFRGITPTIIGILPYSGIAFTLNEQGKREITHLTGRDLTTIERMICGAFAGLVAQTLTYPLEVTRRRMQTLGVVGTDTAFGSLRDTERAASLRSATSLSTTGSTAASTSAAVAAVVAGGTVNTATTTAAAAATTTTRIKPPTLGSTIRTLYLEQGIRGFFKGVTMNWIKGPVAFSISFTTYDTMQALFLSPEERAKRIPLRQRLTRRVKE</sequence>
<evidence type="ECO:0000256" key="2">
    <source>
        <dbReference type="ARBA" id="ARBA00022448"/>
    </source>
</evidence>
<dbReference type="EMBL" id="HBIM01004453">
    <property type="protein sequence ID" value="CAE0405848.1"/>
    <property type="molecule type" value="Transcribed_RNA"/>
</dbReference>
<protein>
    <recommendedName>
        <fullName evidence="11">Mitochondrial carrier protein</fullName>
    </recommendedName>
</protein>
<name>A0A6S8IVP5_9STRA</name>
<feature type="region of interest" description="Disordered" evidence="8">
    <location>
        <begin position="44"/>
        <end position="71"/>
    </location>
</feature>
<feature type="repeat" description="Solcar" evidence="6">
    <location>
        <begin position="224"/>
        <end position="315"/>
    </location>
</feature>
<feature type="repeat" description="Solcar" evidence="6">
    <location>
        <begin position="89"/>
        <end position="175"/>
    </location>
</feature>
<dbReference type="PRINTS" id="PR00926">
    <property type="entry name" value="MITOCARRIER"/>
</dbReference>
<dbReference type="InterPro" id="IPR018108">
    <property type="entry name" value="MCP_transmembrane"/>
</dbReference>
<dbReference type="Pfam" id="PF00153">
    <property type="entry name" value="Mito_carr"/>
    <property type="match status" value="4"/>
</dbReference>
<dbReference type="GO" id="GO:0055085">
    <property type="term" value="P:transmembrane transport"/>
    <property type="evidence" value="ECO:0007669"/>
    <property type="project" value="InterPro"/>
</dbReference>
<proteinExistence type="inferred from homology"/>
<dbReference type="PROSITE" id="PS50920">
    <property type="entry name" value="SOLCAR"/>
    <property type="match status" value="3"/>
</dbReference>
<feature type="repeat" description="Solcar" evidence="6">
    <location>
        <begin position="391"/>
        <end position="473"/>
    </location>
</feature>
<dbReference type="GO" id="GO:0016020">
    <property type="term" value="C:membrane"/>
    <property type="evidence" value="ECO:0007669"/>
    <property type="project" value="UniProtKB-SubCell"/>
</dbReference>
<dbReference type="InterPro" id="IPR023395">
    <property type="entry name" value="MCP_dom_sf"/>
</dbReference>
<dbReference type="PANTHER" id="PTHR24089">
    <property type="entry name" value="SOLUTE CARRIER FAMILY 25"/>
    <property type="match status" value="1"/>
</dbReference>
<organism evidence="10">
    <name type="scientific">Amphora coffeiformis</name>
    <dbReference type="NCBI Taxonomy" id="265554"/>
    <lineage>
        <taxon>Eukaryota</taxon>
        <taxon>Sar</taxon>
        <taxon>Stramenopiles</taxon>
        <taxon>Ochrophyta</taxon>
        <taxon>Bacillariophyta</taxon>
        <taxon>Bacillariophyceae</taxon>
        <taxon>Bacillariophycidae</taxon>
        <taxon>Thalassiophysales</taxon>
        <taxon>Catenulaceae</taxon>
        <taxon>Amphora</taxon>
    </lineage>
</organism>
<keyword evidence="2 7" id="KW-0813">Transport</keyword>
<comment type="similarity">
    <text evidence="7">Belongs to the mitochondrial carrier (TC 2.A.29) family.</text>
</comment>
<dbReference type="SUPFAM" id="SSF103506">
    <property type="entry name" value="Mitochondrial carrier"/>
    <property type="match status" value="1"/>
</dbReference>
<keyword evidence="5 6" id="KW-0472">Membrane</keyword>
<comment type="subcellular location">
    <subcellularLocation>
        <location evidence="1">Membrane</location>
        <topology evidence="1">Multi-pass membrane protein</topology>
    </subcellularLocation>
</comment>
<evidence type="ECO:0000256" key="6">
    <source>
        <dbReference type="PROSITE-ProRule" id="PRU00282"/>
    </source>
</evidence>
<accession>A0A6S8IVP5</accession>
<evidence type="ECO:0000256" key="8">
    <source>
        <dbReference type="SAM" id="MobiDB-lite"/>
    </source>
</evidence>
<keyword evidence="3 6" id="KW-0812">Transmembrane</keyword>
<feature type="compositionally biased region" description="Low complexity" evidence="8">
    <location>
        <begin position="61"/>
        <end position="71"/>
    </location>
</feature>
<evidence type="ECO:0008006" key="11">
    <source>
        <dbReference type="Google" id="ProtNLM"/>
    </source>
</evidence>
<dbReference type="Gene3D" id="1.50.40.10">
    <property type="entry name" value="Mitochondrial carrier domain"/>
    <property type="match status" value="1"/>
</dbReference>
<feature type="compositionally biased region" description="Low complexity" evidence="8">
    <location>
        <begin position="200"/>
        <end position="212"/>
    </location>
</feature>
<keyword evidence="4" id="KW-0677">Repeat</keyword>
<dbReference type="AlphaFoldDB" id="A0A6S8IVP5"/>
<evidence type="ECO:0000313" key="9">
    <source>
        <dbReference type="EMBL" id="CAE0405847.1"/>
    </source>
</evidence>
<evidence type="ECO:0000256" key="7">
    <source>
        <dbReference type="RuleBase" id="RU000488"/>
    </source>
</evidence>
<evidence type="ECO:0000256" key="1">
    <source>
        <dbReference type="ARBA" id="ARBA00004141"/>
    </source>
</evidence>
<feature type="region of interest" description="Disordered" evidence="8">
    <location>
        <begin position="198"/>
        <end position="219"/>
    </location>
</feature>
<dbReference type="InterPro" id="IPR002067">
    <property type="entry name" value="MCP"/>
</dbReference>
<gene>
    <name evidence="9" type="ORF">ACOF00016_LOCUS3809</name>
    <name evidence="10" type="ORF">ACOF00016_LOCUS3810</name>
</gene>
<evidence type="ECO:0000256" key="4">
    <source>
        <dbReference type="ARBA" id="ARBA00022737"/>
    </source>
</evidence>
<reference evidence="10" key="1">
    <citation type="submission" date="2021-01" db="EMBL/GenBank/DDBJ databases">
        <authorList>
            <person name="Corre E."/>
            <person name="Pelletier E."/>
            <person name="Niang G."/>
            <person name="Scheremetjew M."/>
            <person name="Finn R."/>
            <person name="Kale V."/>
            <person name="Holt S."/>
            <person name="Cochrane G."/>
            <person name="Meng A."/>
            <person name="Brown T."/>
            <person name="Cohen L."/>
        </authorList>
    </citation>
    <scope>NUCLEOTIDE SEQUENCE</scope>
    <source>
        <strain evidence="10">CCMP127</strain>
    </source>
</reference>
<dbReference type="EMBL" id="HBIM01004452">
    <property type="protein sequence ID" value="CAE0405847.1"/>
    <property type="molecule type" value="Transcribed_RNA"/>
</dbReference>
<evidence type="ECO:0000256" key="5">
    <source>
        <dbReference type="ARBA" id="ARBA00023136"/>
    </source>
</evidence>
<evidence type="ECO:0000313" key="10">
    <source>
        <dbReference type="EMBL" id="CAE0405848.1"/>
    </source>
</evidence>